<keyword evidence="15" id="KW-0472">Membrane</keyword>
<evidence type="ECO:0000256" key="14">
    <source>
        <dbReference type="RuleBase" id="RU000461"/>
    </source>
</evidence>
<keyword evidence="9 14" id="KW-0503">Monooxygenase</keyword>
<protein>
    <recommendedName>
        <fullName evidence="10">sterol 22-desaturase</fullName>
        <ecNumber evidence="10">1.14.19.41</ecNumber>
    </recommendedName>
    <alternativeName>
        <fullName evidence="11">C-22 sterol desaturase</fullName>
    </alternativeName>
</protein>
<dbReference type="EMBL" id="QJKJ01016975">
    <property type="protein sequence ID" value="RDX60276.1"/>
    <property type="molecule type" value="Genomic_DNA"/>
</dbReference>
<keyword evidence="4 15" id="KW-0812">Transmembrane</keyword>
<evidence type="ECO:0000256" key="10">
    <source>
        <dbReference type="ARBA" id="ARBA00039038"/>
    </source>
</evidence>
<dbReference type="PROSITE" id="PS00086">
    <property type="entry name" value="CYTOCHROME_P450"/>
    <property type="match status" value="1"/>
</dbReference>
<organism evidence="16 17">
    <name type="scientific">Mucuna pruriens</name>
    <name type="common">Velvet bean</name>
    <name type="synonym">Dolichos pruriens</name>
    <dbReference type="NCBI Taxonomy" id="157652"/>
    <lineage>
        <taxon>Eukaryota</taxon>
        <taxon>Viridiplantae</taxon>
        <taxon>Streptophyta</taxon>
        <taxon>Embryophyta</taxon>
        <taxon>Tracheophyta</taxon>
        <taxon>Spermatophyta</taxon>
        <taxon>Magnoliopsida</taxon>
        <taxon>eudicotyledons</taxon>
        <taxon>Gunneridae</taxon>
        <taxon>Pentapetalae</taxon>
        <taxon>rosids</taxon>
        <taxon>fabids</taxon>
        <taxon>Fabales</taxon>
        <taxon>Fabaceae</taxon>
        <taxon>Papilionoideae</taxon>
        <taxon>50 kb inversion clade</taxon>
        <taxon>NPAAA clade</taxon>
        <taxon>indigoferoid/millettioid clade</taxon>
        <taxon>Phaseoleae</taxon>
        <taxon>Mucuna</taxon>
    </lineage>
</organism>
<dbReference type="FunFam" id="1.10.630.10:FF:000021">
    <property type="entry name" value="Cytochrome P450 61"/>
    <property type="match status" value="1"/>
</dbReference>
<evidence type="ECO:0000256" key="4">
    <source>
        <dbReference type="ARBA" id="ARBA00022692"/>
    </source>
</evidence>
<evidence type="ECO:0000256" key="8">
    <source>
        <dbReference type="ARBA" id="ARBA00023004"/>
    </source>
</evidence>
<sequence length="516" mass="58116">MNSLLLSSISLTELTSYLVCFILVLILLEQISYLRKKGSIPGPSLVLPFVGNAIQLVRNPTKFWDLQSSLAKSTTQGFSANYIIGNFIVFIRDTELSHKIFANVRPDAFRLVGHPFGKKLFGEHNLIYMMGQDHKNLRRRIAPNFTPKALSTYTALQQIIILDHLKSWVNKAQAQTPHSIPIRILARDMNLETSQTVFVGPYLGLKARERFERDYFLFNVGLMKLPIDLPGTAFRNARLAVDRLAGTLATCAERSKARMQEGEEPSCLIDFWMQDTLREIDEASLSGVPAPPFSSDAEIGGYLFDFLFAAQDASTSSLLWAVALLDSHPEVLAKVRAEVAGIWSPESDALITAEMLREMKYTQAVAREVVRFRPPATLVPHIAAERFPLTESYTIPKGAIVFPSVLESSFQGFTEPDRFDPDRFSEDRQEDQIFKRNFLAFGAGPHQCVGQRYALNHLVLFIAMFATLIDFKRDRTDGCDEIAYVPTICPKDDCRVFLSKRCTRYPSFPAVEDLVI</sequence>
<proteinExistence type="inferred from homology"/>
<dbReference type="PRINTS" id="PR00463">
    <property type="entry name" value="EP450I"/>
</dbReference>
<reference evidence="16" key="1">
    <citation type="submission" date="2018-05" db="EMBL/GenBank/DDBJ databases">
        <title>Draft genome of Mucuna pruriens seed.</title>
        <authorList>
            <person name="Nnadi N.E."/>
            <person name="Vos R."/>
            <person name="Hasami M.H."/>
            <person name="Devisetty U.K."/>
            <person name="Aguiy J.C."/>
        </authorList>
    </citation>
    <scope>NUCLEOTIDE SEQUENCE [LARGE SCALE GENOMIC DNA]</scope>
    <source>
        <strain evidence="16">JCA_2017</strain>
    </source>
</reference>
<evidence type="ECO:0000256" key="1">
    <source>
        <dbReference type="ARBA" id="ARBA00001971"/>
    </source>
</evidence>
<gene>
    <name evidence="16" type="primary">CYP710A11</name>
    <name evidence="16" type="ORF">CR513_61591</name>
</gene>
<evidence type="ECO:0000313" key="16">
    <source>
        <dbReference type="EMBL" id="RDX60276.1"/>
    </source>
</evidence>
<dbReference type="GO" id="GO:0016125">
    <property type="term" value="P:sterol metabolic process"/>
    <property type="evidence" value="ECO:0007669"/>
    <property type="project" value="TreeGrafter"/>
</dbReference>
<dbReference type="OrthoDB" id="1372046at2759"/>
<dbReference type="GO" id="GO:0000249">
    <property type="term" value="F:C-22 sterol desaturase (NADPH) activity"/>
    <property type="evidence" value="ECO:0007669"/>
    <property type="project" value="UniProtKB-EC"/>
</dbReference>
<evidence type="ECO:0000256" key="15">
    <source>
        <dbReference type="SAM" id="Phobius"/>
    </source>
</evidence>
<evidence type="ECO:0000256" key="12">
    <source>
        <dbReference type="ARBA" id="ARBA00047463"/>
    </source>
</evidence>
<evidence type="ECO:0000313" key="17">
    <source>
        <dbReference type="Proteomes" id="UP000257109"/>
    </source>
</evidence>
<dbReference type="GO" id="GO:0005506">
    <property type="term" value="F:iron ion binding"/>
    <property type="evidence" value="ECO:0007669"/>
    <property type="project" value="InterPro"/>
</dbReference>
<dbReference type="CDD" id="cd11082">
    <property type="entry name" value="CYP61_CYP710"/>
    <property type="match status" value="1"/>
</dbReference>
<dbReference type="AlphaFoldDB" id="A0A371E2J7"/>
<evidence type="ECO:0000256" key="9">
    <source>
        <dbReference type="ARBA" id="ARBA00023033"/>
    </source>
</evidence>
<dbReference type="Proteomes" id="UP000257109">
    <property type="component" value="Unassembled WGS sequence"/>
</dbReference>
<keyword evidence="7 14" id="KW-0560">Oxidoreductase</keyword>
<keyword evidence="13 14" id="KW-0349">Heme</keyword>
<dbReference type="PANTHER" id="PTHR24286">
    <property type="entry name" value="CYTOCHROME P450 26"/>
    <property type="match status" value="1"/>
</dbReference>
<evidence type="ECO:0000256" key="5">
    <source>
        <dbReference type="ARBA" id="ARBA00022723"/>
    </source>
</evidence>
<evidence type="ECO:0000256" key="7">
    <source>
        <dbReference type="ARBA" id="ARBA00023002"/>
    </source>
</evidence>
<dbReference type="PANTHER" id="PTHR24286:SF228">
    <property type="entry name" value="C-22 STEROL DESATURASE ERG5"/>
    <property type="match status" value="1"/>
</dbReference>
<comment type="subcellular location">
    <subcellularLocation>
        <location evidence="2">Membrane</location>
        <topology evidence="2">Single-pass membrane protein</topology>
    </subcellularLocation>
</comment>
<dbReference type="InterPro" id="IPR001128">
    <property type="entry name" value="Cyt_P450"/>
</dbReference>
<dbReference type="GO" id="GO:0016020">
    <property type="term" value="C:membrane"/>
    <property type="evidence" value="ECO:0007669"/>
    <property type="project" value="UniProtKB-SubCell"/>
</dbReference>
<dbReference type="InterPro" id="IPR036396">
    <property type="entry name" value="Cyt_P450_sf"/>
</dbReference>
<feature type="transmembrane region" description="Helical" evidence="15">
    <location>
        <begin position="6"/>
        <end position="28"/>
    </location>
</feature>
<comment type="similarity">
    <text evidence="3 14">Belongs to the cytochrome P450 family.</text>
</comment>
<keyword evidence="5 13" id="KW-0479">Metal-binding</keyword>
<dbReference type="SUPFAM" id="SSF48264">
    <property type="entry name" value="Cytochrome P450"/>
    <property type="match status" value="1"/>
</dbReference>
<dbReference type="Gene3D" id="1.10.630.10">
    <property type="entry name" value="Cytochrome P450"/>
    <property type="match status" value="1"/>
</dbReference>
<dbReference type="InterPro" id="IPR017972">
    <property type="entry name" value="Cyt_P450_CS"/>
</dbReference>
<comment type="catalytic activity">
    <reaction evidence="12">
        <text>5-dehydroepisterol + NADPH + O2 + H(+) = ergosta-5,7,22,24(28)-tetraen-3beta-ol + NADP(+) + 2 H2O</text>
        <dbReference type="Rhea" id="RHEA:33467"/>
        <dbReference type="ChEBI" id="CHEBI:15377"/>
        <dbReference type="ChEBI" id="CHEBI:15378"/>
        <dbReference type="ChEBI" id="CHEBI:15379"/>
        <dbReference type="ChEBI" id="CHEBI:18249"/>
        <dbReference type="ChEBI" id="CHEBI:52972"/>
        <dbReference type="ChEBI" id="CHEBI:57783"/>
        <dbReference type="ChEBI" id="CHEBI:58349"/>
        <dbReference type="EC" id="1.14.19.41"/>
    </reaction>
</comment>
<dbReference type="GO" id="GO:0004497">
    <property type="term" value="F:monooxygenase activity"/>
    <property type="evidence" value="ECO:0007669"/>
    <property type="project" value="UniProtKB-KW"/>
</dbReference>
<keyword evidence="8 13" id="KW-0408">Iron</keyword>
<dbReference type="Pfam" id="PF00067">
    <property type="entry name" value="p450"/>
    <property type="match status" value="1"/>
</dbReference>
<dbReference type="PRINTS" id="PR00385">
    <property type="entry name" value="P450"/>
</dbReference>
<feature type="binding site" description="axial binding residue" evidence="13">
    <location>
        <position position="448"/>
    </location>
    <ligand>
        <name>heme</name>
        <dbReference type="ChEBI" id="CHEBI:30413"/>
    </ligand>
    <ligandPart>
        <name>Fe</name>
        <dbReference type="ChEBI" id="CHEBI:18248"/>
    </ligandPart>
</feature>
<comment type="cofactor">
    <cofactor evidence="1 13">
        <name>heme</name>
        <dbReference type="ChEBI" id="CHEBI:30413"/>
    </cofactor>
</comment>
<evidence type="ECO:0000256" key="6">
    <source>
        <dbReference type="ARBA" id="ARBA00022989"/>
    </source>
</evidence>
<evidence type="ECO:0000256" key="11">
    <source>
        <dbReference type="ARBA" id="ARBA00041546"/>
    </source>
</evidence>
<keyword evidence="17" id="KW-1185">Reference proteome</keyword>
<feature type="non-terminal residue" evidence="16">
    <location>
        <position position="1"/>
    </location>
</feature>
<evidence type="ECO:0000256" key="13">
    <source>
        <dbReference type="PIRSR" id="PIRSR602401-1"/>
    </source>
</evidence>
<accession>A0A371E2J7</accession>
<dbReference type="STRING" id="157652.A0A371E2J7"/>
<comment type="caution">
    <text evidence="16">The sequence shown here is derived from an EMBL/GenBank/DDBJ whole genome shotgun (WGS) entry which is preliminary data.</text>
</comment>
<name>A0A371E2J7_MUCPR</name>
<dbReference type="InterPro" id="IPR002401">
    <property type="entry name" value="Cyt_P450_E_grp-I"/>
</dbReference>
<evidence type="ECO:0000256" key="2">
    <source>
        <dbReference type="ARBA" id="ARBA00004167"/>
    </source>
</evidence>
<dbReference type="GO" id="GO:0020037">
    <property type="term" value="F:heme binding"/>
    <property type="evidence" value="ECO:0007669"/>
    <property type="project" value="InterPro"/>
</dbReference>
<dbReference type="EC" id="1.14.19.41" evidence="10"/>
<evidence type="ECO:0000256" key="3">
    <source>
        <dbReference type="ARBA" id="ARBA00010617"/>
    </source>
</evidence>
<keyword evidence="6 15" id="KW-1133">Transmembrane helix</keyword>